<dbReference type="STRING" id="299255.SAMN02745129_2750"/>
<feature type="transmembrane region" description="Helical" evidence="1">
    <location>
        <begin position="134"/>
        <end position="158"/>
    </location>
</feature>
<protein>
    <submittedName>
        <fullName evidence="3">Carboxylate/amino acid/amine transporter</fullName>
    </submittedName>
</protein>
<keyword evidence="1" id="KW-1133">Transmembrane helix</keyword>
<proteinExistence type="predicted"/>
<accession>A0A1M5VF39</accession>
<dbReference type="GO" id="GO:0016020">
    <property type="term" value="C:membrane"/>
    <property type="evidence" value="ECO:0007669"/>
    <property type="project" value="InterPro"/>
</dbReference>
<gene>
    <name evidence="3" type="ORF">SAMN02745129_2750</name>
</gene>
<dbReference type="PANTHER" id="PTHR22911:SF130">
    <property type="entry name" value="BIOTIN TRANSPORTER"/>
    <property type="match status" value="1"/>
</dbReference>
<evidence type="ECO:0000313" key="3">
    <source>
        <dbReference type="EMBL" id="SHH73902.1"/>
    </source>
</evidence>
<evidence type="ECO:0000256" key="1">
    <source>
        <dbReference type="SAM" id="Phobius"/>
    </source>
</evidence>
<feature type="transmembrane region" description="Helical" evidence="1">
    <location>
        <begin position="170"/>
        <end position="187"/>
    </location>
</feature>
<dbReference type="EMBL" id="FQXG01000004">
    <property type="protein sequence ID" value="SHH73902.1"/>
    <property type="molecule type" value="Genomic_DNA"/>
</dbReference>
<dbReference type="InterPro" id="IPR000620">
    <property type="entry name" value="EamA_dom"/>
</dbReference>
<dbReference type="Pfam" id="PF00892">
    <property type="entry name" value="EamA"/>
    <property type="match status" value="1"/>
</dbReference>
<reference evidence="3 4" key="1">
    <citation type="submission" date="2016-11" db="EMBL/GenBank/DDBJ databases">
        <authorList>
            <person name="Jaros S."/>
            <person name="Januszkiewicz K."/>
            <person name="Wedrychowicz H."/>
        </authorList>
    </citation>
    <scope>NUCLEOTIDE SEQUENCE [LARGE SCALE GENOMIC DNA]</scope>
    <source>
        <strain evidence="3 4">DSM 16917</strain>
    </source>
</reference>
<dbReference type="PANTHER" id="PTHR22911">
    <property type="entry name" value="ACYL-MALONYL CONDENSING ENZYME-RELATED"/>
    <property type="match status" value="1"/>
</dbReference>
<feature type="transmembrane region" description="Helical" evidence="1">
    <location>
        <begin position="256"/>
        <end position="273"/>
    </location>
</feature>
<dbReference type="RefSeq" id="WP_067656549.1">
    <property type="nucleotide sequence ID" value="NZ_FQXG01000004.1"/>
</dbReference>
<dbReference type="SUPFAM" id="SSF103481">
    <property type="entry name" value="Multidrug resistance efflux transporter EmrE"/>
    <property type="match status" value="2"/>
</dbReference>
<dbReference type="AlphaFoldDB" id="A0A1M5VF39"/>
<dbReference type="OrthoDB" id="1412048at2"/>
<name>A0A1M5VF39_9GAMM</name>
<feature type="transmembrane region" description="Helical" evidence="1">
    <location>
        <begin position="231"/>
        <end position="250"/>
    </location>
</feature>
<feature type="transmembrane region" description="Helical" evidence="1">
    <location>
        <begin position="199"/>
        <end position="219"/>
    </location>
</feature>
<dbReference type="Proteomes" id="UP000184268">
    <property type="component" value="Unassembled WGS sequence"/>
</dbReference>
<feature type="domain" description="EamA" evidence="2">
    <location>
        <begin position="4"/>
        <end position="125"/>
    </location>
</feature>
<evidence type="ECO:0000259" key="2">
    <source>
        <dbReference type="Pfam" id="PF00892"/>
    </source>
</evidence>
<feature type="transmembrane region" description="Helical" evidence="1">
    <location>
        <begin position="28"/>
        <end position="47"/>
    </location>
</feature>
<keyword evidence="4" id="KW-1185">Reference proteome</keyword>
<sequence length="284" mass="30917">MPLLWIVTLVWAFSFSLIDVYIAGQVDPYFAVLSRMVLACLLFVPLLRPVPVPMALKLAGIGAVQLGLMFTLLYHAFAFLSVPEVLLFTVMTPVWVRVLEDLRLRQFHPSGLWPALAAVLGAIIIRYEPIESDFWLGFLLVQGANLCFAFGQIAYRALPHQSGLARHQAFAWFFVGAGTLALCNFLWLGNLEGLPTEGIQWGVLLWLGLVASGLGYFGWNYGATQVNATALAVMNNVLIPAGILVNVLIWNREADLLRLALGGAVIGLSVWLSRPGAAPADGTA</sequence>
<feature type="transmembrane region" description="Helical" evidence="1">
    <location>
        <begin position="54"/>
        <end position="74"/>
    </location>
</feature>
<evidence type="ECO:0000313" key="4">
    <source>
        <dbReference type="Proteomes" id="UP000184268"/>
    </source>
</evidence>
<keyword evidence="1" id="KW-0472">Membrane</keyword>
<organism evidence="3 4">
    <name type="scientific">Ferrimonas marina</name>
    <dbReference type="NCBI Taxonomy" id="299255"/>
    <lineage>
        <taxon>Bacteria</taxon>
        <taxon>Pseudomonadati</taxon>
        <taxon>Pseudomonadota</taxon>
        <taxon>Gammaproteobacteria</taxon>
        <taxon>Alteromonadales</taxon>
        <taxon>Ferrimonadaceae</taxon>
        <taxon>Ferrimonas</taxon>
    </lineage>
</organism>
<dbReference type="InterPro" id="IPR037185">
    <property type="entry name" value="EmrE-like"/>
</dbReference>
<feature type="transmembrane region" description="Helical" evidence="1">
    <location>
        <begin position="111"/>
        <end position="128"/>
    </location>
</feature>
<keyword evidence="1" id="KW-0812">Transmembrane</keyword>